<organism evidence="7 8">
    <name type="scientific">Mycoplasmopsis maculosa</name>
    <dbReference type="NCBI Taxonomy" id="114885"/>
    <lineage>
        <taxon>Bacteria</taxon>
        <taxon>Bacillati</taxon>
        <taxon>Mycoplasmatota</taxon>
        <taxon>Mycoplasmoidales</taxon>
        <taxon>Metamycoplasmataceae</taxon>
        <taxon>Mycoplasmopsis</taxon>
    </lineage>
</organism>
<reference evidence="7 8" key="1">
    <citation type="submission" date="2019-01" db="EMBL/GenBank/DDBJ databases">
        <authorList>
            <consortium name="Pathogen Informatics"/>
        </authorList>
    </citation>
    <scope>NUCLEOTIDE SEQUENCE [LARGE SCALE GENOMIC DNA]</scope>
    <source>
        <strain evidence="7 8">NCTC10168</strain>
    </source>
</reference>
<evidence type="ECO:0000256" key="3">
    <source>
        <dbReference type="ARBA" id="ARBA00023054"/>
    </source>
</evidence>
<dbReference type="PANTHER" id="PTHR30563">
    <property type="entry name" value="DNA RECOMBINATION PROTEIN RMUC"/>
    <property type="match status" value="1"/>
</dbReference>
<evidence type="ECO:0000313" key="8">
    <source>
        <dbReference type="Proteomes" id="UP000290243"/>
    </source>
</evidence>
<evidence type="ECO:0000256" key="2">
    <source>
        <dbReference type="ARBA" id="ARBA00009840"/>
    </source>
</evidence>
<proteinExistence type="inferred from homology"/>
<dbReference type="RefSeq" id="WP_129646515.1">
    <property type="nucleotide sequence ID" value="NZ_LR215037.1"/>
</dbReference>
<evidence type="ECO:0000256" key="1">
    <source>
        <dbReference type="ARBA" id="ARBA00003416"/>
    </source>
</evidence>
<evidence type="ECO:0000313" key="7">
    <source>
        <dbReference type="EMBL" id="VEU75432.1"/>
    </source>
</evidence>
<dbReference type="OrthoDB" id="370725at2"/>
<evidence type="ECO:0000256" key="5">
    <source>
        <dbReference type="SAM" id="Coils"/>
    </source>
</evidence>
<protein>
    <submittedName>
        <fullName evidence="7">DNA recombination protein rmuC</fullName>
    </submittedName>
</protein>
<gene>
    <name evidence="7" type="primary">rmuC</name>
    <name evidence="7" type="ORF">NCTC10168_00352</name>
</gene>
<comment type="similarity">
    <text evidence="2">Belongs to the RmuC family.</text>
</comment>
<dbReference type="PANTHER" id="PTHR30563:SF0">
    <property type="entry name" value="DNA RECOMBINATION PROTEIN RMUC"/>
    <property type="match status" value="1"/>
</dbReference>
<dbReference type="EMBL" id="LR215037">
    <property type="protein sequence ID" value="VEU75432.1"/>
    <property type="molecule type" value="Genomic_DNA"/>
</dbReference>
<feature type="transmembrane region" description="Helical" evidence="6">
    <location>
        <begin position="6"/>
        <end position="29"/>
    </location>
</feature>
<dbReference type="KEGG" id="mmau:NCTC10168_00352"/>
<keyword evidence="4" id="KW-0233">DNA recombination</keyword>
<comment type="function">
    <text evidence="1">Involved in DNA recombination.</text>
</comment>
<name>A0A449B4A7_9BACT</name>
<feature type="coiled-coil region" evidence="5">
    <location>
        <begin position="61"/>
        <end position="143"/>
    </location>
</feature>
<keyword evidence="6" id="KW-0812">Transmembrane</keyword>
<sequence length="455" mass="52841">MDLNLLIINLILIIILITFLTIVTILFIVKKPFKKVDLEKNNDNFNEEIIKNIKLFIIEEFNKIENRISNEKTELLKENNKQILENNNYYNDLKSKLQLQINDYQKNIEIKLEEAVKNFINFQKNLEKDNNNLFEKIVENNNKKVTEEFIKLNEYITKMVNEGLNNIKSGVDSYFNEKLTNQINDNFKNVGEKIQKLDSDIIKLEKLQDDVGNLNKVMSGVKTRGNFGEFHLDQILEDQLNGNYEKQFKLSGDDSLVDFAIRIYEKDKSLFLPIDSKFPLENYIKYISSENKDEQENYLKELFNDVISMAKSISKKYIIKGVTTDNALMYIPSESVYALLLSNPEKIYEINNKYNVVIVGPSTILTFINYSKITVASAHLKDNIKLIKEAVDAIVKKHSEINSKLDEADNSIAKSQKAIETVRRHTGTIYNKLTDRKFNKSLNALEQENNTIEDN</sequence>
<dbReference type="AlphaFoldDB" id="A0A449B4A7"/>
<keyword evidence="6" id="KW-1133">Transmembrane helix</keyword>
<dbReference type="InterPro" id="IPR003798">
    <property type="entry name" value="DNA_recombination_RmuC"/>
</dbReference>
<keyword evidence="6" id="KW-0472">Membrane</keyword>
<evidence type="ECO:0000256" key="4">
    <source>
        <dbReference type="ARBA" id="ARBA00023172"/>
    </source>
</evidence>
<dbReference type="Pfam" id="PF02646">
    <property type="entry name" value="RmuC"/>
    <property type="match status" value="1"/>
</dbReference>
<dbReference type="GO" id="GO:0006310">
    <property type="term" value="P:DNA recombination"/>
    <property type="evidence" value="ECO:0007669"/>
    <property type="project" value="UniProtKB-KW"/>
</dbReference>
<accession>A0A449B4A7</accession>
<evidence type="ECO:0000256" key="6">
    <source>
        <dbReference type="SAM" id="Phobius"/>
    </source>
</evidence>
<dbReference type="Proteomes" id="UP000290243">
    <property type="component" value="Chromosome"/>
</dbReference>
<keyword evidence="3 5" id="KW-0175">Coiled coil</keyword>
<keyword evidence="8" id="KW-1185">Reference proteome</keyword>